<dbReference type="AlphaFoldDB" id="A0A9P8MSS1"/>
<dbReference type="Proteomes" id="UP000824596">
    <property type="component" value="Unassembled WGS sequence"/>
</dbReference>
<dbReference type="InterPro" id="IPR036291">
    <property type="entry name" value="NAD(P)-bd_dom_sf"/>
</dbReference>
<comment type="similarity">
    <text evidence="1">Belongs to the avfA family.</text>
</comment>
<name>A0A9P8MSS1_9HYPO</name>
<dbReference type="InterPro" id="IPR016040">
    <property type="entry name" value="NAD(P)-bd_dom"/>
</dbReference>
<organism evidence="3 4">
    <name type="scientific">Hirsutella rhossiliensis</name>
    <dbReference type="NCBI Taxonomy" id="111463"/>
    <lineage>
        <taxon>Eukaryota</taxon>
        <taxon>Fungi</taxon>
        <taxon>Dikarya</taxon>
        <taxon>Ascomycota</taxon>
        <taxon>Pezizomycotina</taxon>
        <taxon>Sordariomycetes</taxon>
        <taxon>Hypocreomycetidae</taxon>
        <taxon>Hypocreales</taxon>
        <taxon>Ophiocordycipitaceae</taxon>
        <taxon>Hirsutella</taxon>
    </lineage>
</organism>
<feature type="domain" description="NAD(P)-binding" evidence="2">
    <location>
        <begin position="7"/>
        <end position="215"/>
    </location>
</feature>
<dbReference type="GO" id="GO:0004074">
    <property type="term" value="F:biliverdin reductase [NAD(P)H] activity"/>
    <property type="evidence" value="ECO:0007669"/>
    <property type="project" value="TreeGrafter"/>
</dbReference>
<dbReference type="Gene3D" id="3.40.50.720">
    <property type="entry name" value="NAD(P)-binding Rossmann-like Domain"/>
    <property type="match status" value="1"/>
</dbReference>
<evidence type="ECO:0000313" key="4">
    <source>
        <dbReference type="Proteomes" id="UP000824596"/>
    </source>
</evidence>
<evidence type="ECO:0000259" key="2">
    <source>
        <dbReference type="Pfam" id="PF13460"/>
    </source>
</evidence>
<dbReference type="GeneID" id="68357034"/>
<evidence type="ECO:0000256" key="1">
    <source>
        <dbReference type="ARBA" id="ARBA00038376"/>
    </source>
</evidence>
<dbReference type="RefSeq" id="XP_044718265.1">
    <property type="nucleotide sequence ID" value="XM_044866376.1"/>
</dbReference>
<keyword evidence="4" id="KW-1185">Reference proteome</keyword>
<dbReference type="EMBL" id="JAIZPD010000009">
    <property type="protein sequence ID" value="KAH0960752.1"/>
    <property type="molecule type" value="Genomic_DNA"/>
</dbReference>
<dbReference type="GO" id="GO:0042602">
    <property type="term" value="F:riboflavin reductase (NADPH) activity"/>
    <property type="evidence" value="ECO:0007669"/>
    <property type="project" value="TreeGrafter"/>
</dbReference>
<accession>A0A9P8MSS1</accession>
<dbReference type="Pfam" id="PF13460">
    <property type="entry name" value="NAD_binding_10"/>
    <property type="match status" value="1"/>
</dbReference>
<dbReference type="InterPro" id="IPR051606">
    <property type="entry name" value="Polyketide_Oxido-like"/>
</dbReference>
<sequence length="228" mass="24618">MHIYVSGGSGRNGRLAIDAALQNGHSVTALVRDHASLRAHPRLTVLQGSPTAQPNVEAALRTPLPPAAIITALNPRRTSENPFSPLAPDSPPDLLARTARVLLAALDRVSPSHRRQQPKIVVNSSLGVGASWHAMAWPTRLLFRYSTMRLTLRDHDDMDLLVRRSGRPFVLARPARLVDGVARHVKALPDDGSGCGWNPTITRSSVAGWLVTAAESSQWDGKSPVLVN</sequence>
<protein>
    <submittedName>
        <fullName evidence="3">NAD(P)H-binding domain-containing protein</fullName>
    </submittedName>
</protein>
<reference evidence="3" key="1">
    <citation type="submission" date="2021-09" db="EMBL/GenBank/DDBJ databases">
        <title>A high-quality genome of the endoparasitic fungus Hirsutella rhossiliensis with a comparison of Hirsutella genomes reveals transposable elements contributing to genome size variation.</title>
        <authorList>
            <person name="Lin R."/>
            <person name="Jiao Y."/>
            <person name="Sun X."/>
            <person name="Ling J."/>
            <person name="Xie B."/>
            <person name="Cheng X."/>
        </authorList>
    </citation>
    <scope>NUCLEOTIDE SEQUENCE</scope>
    <source>
        <strain evidence="3">HR02</strain>
    </source>
</reference>
<proteinExistence type="inferred from homology"/>
<dbReference type="OrthoDB" id="419598at2759"/>
<gene>
    <name evidence="3" type="ORF">HRG_07905</name>
</gene>
<dbReference type="PANTHER" id="PTHR43355">
    <property type="entry name" value="FLAVIN REDUCTASE (NADPH)"/>
    <property type="match status" value="1"/>
</dbReference>
<comment type="caution">
    <text evidence="3">The sequence shown here is derived from an EMBL/GenBank/DDBJ whole genome shotgun (WGS) entry which is preliminary data.</text>
</comment>
<dbReference type="SUPFAM" id="SSF51735">
    <property type="entry name" value="NAD(P)-binding Rossmann-fold domains"/>
    <property type="match status" value="1"/>
</dbReference>
<evidence type="ECO:0000313" key="3">
    <source>
        <dbReference type="EMBL" id="KAH0960752.1"/>
    </source>
</evidence>
<dbReference type="PANTHER" id="PTHR43355:SF2">
    <property type="entry name" value="FLAVIN REDUCTASE (NADPH)"/>
    <property type="match status" value="1"/>
</dbReference>